<reference evidence="1 2" key="1">
    <citation type="submission" date="2017-12" db="EMBL/GenBank/DDBJ databases">
        <title>Genomes of bacteria within cyanobacterial aggregates.</title>
        <authorList>
            <person name="Cai H."/>
        </authorList>
    </citation>
    <scope>NUCLEOTIDE SEQUENCE [LARGE SCALE GENOMIC DNA]</scope>
    <source>
        <strain evidence="1 2">TH16</strain>
        <plasmid evidence="1 2">unnamed3</plasmid>
    </source>
</reference>
<dbReference type="InterPro" id="IPR002514">
    <property type="entry name" value="Transposase_8"/>
</dbReference>
<proteinExistence type="predicted"/>
<name>A0A2K9NLK4_9PROT</name>
<dbReference type="Pfam" id="PF01527">
    <property type="entry name" value="HTH_Tnp_1"/>
    <property type="match status" value="1"/>
</dbReference>
<dbReference type="Proteomes" id="UP000234752">
    <property type="component" value="Plasmid unnamed3"/>
</dbReference>
<dbReference type="KEGG" id="ncb:C0V82_26495"/>
<evidence type="ECO:0000313" key="2">
    <source>
        <dbReference type="Proteomes" id="UP000234752"/>
    </source>
</evidence>
<sequence length="138" mass="14780">MAYQRLEVLTGTERRRIWSDAEKVRLVEAAFRPGIVVKDVARRFGVHESLLYRWRRQLGVSVSPVDSPVRAFAPVQLAPVDEPMAMPVAETALPAPSPSATSVAEISVLLPGGVEVRLRGSVDLALAKAVIRAAGGAG</sequence>
<gene>
    <name evidence="1" type="ORF">C0V82_26495</name>
</gene>
<keyword evidence="2" id="KW-1185">Reference proteome</keyword>
<dbReference type="GO" id="GO:0004803">
    <property type="term" value="F:transposase activity"/>
    <property type="evidence" value="ECO:0007669"/>
    <property type="project" value="InterPro"/>
</dbReference>
<dbReference type="RefSeq" id="WP_102115456.1">
    <property type="nucleotide sequence ID" value="NZ_BMGN01000015.1"/>
</dbReference>
<dbReference type="SUPFAM" id="SSF48295">
    <property type="entry name" value="TrpR-like"/>
    <property type="match status" value="1"/>
</dbReference>
<dbReference type="EMBL" id="CP025615">
    <property type="protein sequence ID" value="AUN33954.1"/>
    <property type="molecule type" value="Genomic_DNA"/>
</dbReference>
<dbReference type="PANTHER" id="PTHR37936">
    <property type="entry name" value="TRANSPOSASE INSC FOR INSERTION ELEMENT IS2A-RELATED"/>
    <property type="match status" value="1"/>
</dbReference>
<dbReference type="InterPro" id="IPR010921">
    <property type="entry name" value="Trp_repressor/repl_initiator"/>
</dbReference>
<protein>
    <submittedName>
        <fullName evidence="1">Uncharacterized protein</fullName>
    </submittedName>
</protein>
<keyword evidence="1" id="KW-0614">Plasmid</keyword>
<dbReference type="AlphaFoldDB" id="A0A2K9NLK4"/>
<geneLocation type="plasmid" evidence="1 2">
    <name>unnamed3</name>
</geneLocation>
<evidence type="ECO:0000313" key="1">
    <source>
        <dbReference type="EMBL" id="AUN33954.1"/>
    </source>
</evidence>
<dbReference type="OrthoDB" id="8080802at2"/>
<dbReference type="PANTHER" id="PTHR37936:SF3">
    <property type="entry name" value="TRANSPOSASE INSC FOR INSERTION ELEMENT IS2A-RELATED"/>
    <property type="match status" value="1"/>
</dbReference>
<dbReference type="GO" id="GO:0006313">
    <property type="term" value="P:DNA transposition"/>
    <property type="evidence" value="ECO:0007669"/>
    <property type="project" value="InterPro"/>
</dbReference>
<dbReference type="GO" id="GO:0043565">
    <property type="term" value="F:sequence-specific DNA binding"/>
    <property type="evidence" value="ECO:0007669"/>
    <property type="project" value="InterPro"/>
</dbReference>
<organism evidence="1 2">
    <name type="scientific">Niveispirillum cyanobacteriorum</name>
    <dbReference type="NCBI Taxonomy" id="1612173"/>
    <lineage>
        <taxon>Bacteria</taxon>
        <taxon>Pseudomonadati</taxon>
        <taxon>Pseudomonadota</taxon>
        <taxon>Alphaproteobacteria</taxon>
        <taxon>Rhodospirillales</taxon>
        <taxon>Azospirillaceae</taxon>
        <taxon>Niveispirillum</taxon>
    </lineage>
</organism>
<accession>A0A2K9NLK4</accession>
<dbReference type="NCBIfam" id="NF047595">
    <property type="entry name" value="IS66_ISRel24_TnpA"/>
    <property type="match status" value="1"/>
</dbReference>